<protein>
    <submittedName>
        <fullName evidence="1">Uncharacterized protein</fullName>
    </submittedName>
</protein>
<name>A0A5J4UGX0_9EUKA</name>
<dbReference type="AlphaFoldDB" id="A0A5J4UGX0"/>
<dbReference type="Proteomes" id="UP000324800">
    <property type="component" value="Unassembled WGS sequence"/>
</dbReference>
<sequence length="436" mass="47913">MLSFNANDQYTFTNNTFTNNSGYYAGAIYRPSGWSRDNYLSEVTKLLVGSKSSETNIIHYTIWSTSDVSQYENWYVDLAEQPPVVDPPIVDPPPVIQGICERKVNQTYTGSDNNTKQTVGDVLYQTCTGGYRITMVSQVHVEFVNVSKPQTAPVLIKGGAISGGREIRTTMTFKSYQPHTVLLDQGNLTLQNLEFNFTFLSNQSIYPALSLVGTSNSTSASYYKSLTIISCVLNGLGNISGAEFIIESSKFLNIKNYHIYGSGIDLQFGGQNQKITINQCIFQNISCNVTEQGTGALSLTSLKCTASQSSTVPQDSCTCTNTNYPYGCKCPTDSSQLTGIPSSRCECRLTSDPRASGICPAYCIEGSLINDCVCDSDSSQYPSSICSQDKLCQFDLEYQSQEDCPCLNTADPRAVFRGLSLPQYWRSKNGYNLQIS</sequence>
<proteinExistence type="predicted"/>
<reference evidence="1 2" key="1">
    <citation type="submission" date="2019-03" db="EMBL/GenBank/DDBJ databases">
        <title>Single cell metagenomics reveals metabolic interactions within the superorganism composed of flagellate Streblomastix strix and complex community of Bacteroidetes bacteria on its surface.</title>
        <authorList>
            <person name="Treitli S.C."/>
            <person name="Kolisko M."/>
            <person name="Husnik F."/>
            <person name="Keeling P."/>
            <person name="Hampl V."/>
        </authorList>
    </citation>
    <scope>NUCLEOTIDE SEQUENCE [LARGE SCALE GENOMIC DNA]</scope>
    <source>
        <strain evidence="1">ST1C</strain>
    </source>
</reference>
<comment type="caution">
    <text evidence="1">The sequence shown here is derived from an EMBL/GenBank/DDBJ whole genome shotgun (WGS) entry which is preliminary data.</text>
</comment>
<evidence type="ECO:0000313" key="1">
    <source>
        <dbReference type="EMBL" id="KAA6369647.1"/>
    </source>
</evidence>
<accession>A0A5J4UGX0</accession>
<evidence type="ECO:0000313" key="2">
    <source>
        <dbReference type="Proteomes" id="UP000324800"/>
    </source>
</evidence>
<organism evidence="1 2">
    <name type="scientific">Streblomastix strix</name>
    <dbReference type="NCBI Taxonomy" id="222440"/>
    <lineage>
        <taxon>Eukaryota</taxon>
        <taxon>Metamonada</taxon>
        <taxon>Preaxostyla</taxon>
        <taxon>Oxymonadida</taxon>
        <taxon>Streblomastigidae</taxon>
        <taxon>Streblomastix</taxon>
    </lineage>
</organism>
<dbReference type="EMBL" id="SNRW01016161">
    <property type="protein sequence ID" value="KAA6369647.1"/>
    <property type="molecule type" value="Genomic_DNA"/>
</dbReference>
<gene>
    <name evidence="1" type="ORF">EZS28_034826</name>
</gene>